<feature type="transmembrane region" description="Helical" evidence="8">
    <location>
        <begin position="90"/>
        <end position="109"/>
    </location>
</feature>
<dbReference type="InterPro" id="IPR037294">
    <property type="entry name" value="ABC_BtuC-like"/>
</dbReference>
<sequence>MVRKMAGIYIILIALILFVSYFSMTSGSFSAKPGELLSTLFRIHPNPQYDILLFQLRLPRIVMAAAIGLGLGIAGAVIQAITKNGLADPGILGINAGAGAGIVAFMLLFQGQSEATALASAMGMPVFGLIGGLMAAVLIYIFAWHRGHLESGRIILVGIAMNSGFSALSLFLSLKMDPQDYEMAMVWKNGSIWSANWMTITAILPWLILFIPLLMAKTSLLDTIRFDEDTVKSLGVSTNKEKTILLIACIALISACVTAAGSMAFVGLIAPHISRRLAGIEHRYSLPVSGLVGMLLVISADFAGKLFFQPSEVPAGIILAILGVPYFFFLLFKQKKGLDA</sequence>
<dbReference type="PANTHER" id="PTHR30472">
    <property type="entry name" value="FERRIC ENTEROBACTIN TRANSPORT SYSTEM PERMEASE PROTEIN"/>
    <property type="match status" value="1"/>
</dbReference>
<feature type="transmembrane region" description="Helical" evidence="8">
    <location>
        <begin position="284"/>
        <end position="307"/>
    </location>
</feature>
<proteinExistence type="inferred from homology"/>
<feature type="transmembrane region" description="Helical" evidence="8">
    <location>
        <begin position="154"/>
        <end position="174"/>
    </location>
</feature>
<feature type="transmembrane region" description="Helical" evidence="8">
    <location>
        <begin position="313"/>
        <end position="332"/>
    </location>
</feature>
<evidence type="ECO:0000256" key="8">
    <source>
        <dbReference type="SAM" id="Phobius"/>
    </source>
</evidence>
<dbReference type="GO" id="GO:0033214">
    <property type="term" value="P:siderophore-iron import into cell"/>
    <property type="evidence" value="ECO:0007669"/>
    <property type="project" value="TreeGrafter"/>
</dbReference>
<dbReference type="CDD" id="cd06550">
    <property type="entry name" value="TM_ABC_iron-siderophores_like"/>
    <property type="match status" value="1"/>
</dbReference>
<feature type="transmembrane region" description="Helical" evidence="8">
    <location>
        <begin position="244"/>
        <end position="272"/>
    </location>
</feature>
<dbReference type="EMBL" id="CP063687">
    <property type="protein sequence ID" value="QOY26515.1"/>
    <property type="molecule type" value="Genomic_DNA"/>
</dbReference>
<dbReference type="Pfam" id="PF01032">
    <property type="entry name" value="FecCD"/>
    <property type="match status" value="1"/>
</dbReference>
<accession>A0A7W4LXN4</accession>
<evidence type="ECO:0000256" key="7">
    <source>
        <dbReference type="ARBA" id="ARBA00023136"/>
    </source>
</evidence>
<feature type="transmembrane region" description="Helical" evidence="8">
    <location>
        <begin position="61"/>
        <end position="78"/>
    </location>
</feature>
<evidence type="ECO:0000256" key="4">
    <source>
        <dbReference type="ARBA" id="ARBA00022475"/>
    </source>
</evidence>
<keyword evidence="4" id="KW-1003">Cell membrane</keyword>
<dbReference type="AlphaFoldDB" id="A0A7W4LXN4"/>
<dbReference type="Gene3D" id="1.10.3470.10">
    <property type="entry name" value="ABC transporter involved in vitamin B12 uptake, BtuC"/>
    <property type="match status" value="1"/>
</dbReference>
<dbReference type="InterPro" id="IPR000522">
    <property type="entry name" value="ABC_transptr_permease_BtuC"/>
</dbReference>
<evidence type="ECO:0000256" key="1">
    <source>
        <dbReference type="ARBA" id="ARBA00004651"/>
    </source>
</evidence>
<comment type="subcellular location">
    <subcellularLocation>
        <location evidence="1">Cell membrane</location>
        <topology evidence="1">Multi-pass membrane protein</topology>
    </subcellularLocation>
</comment>
<feature type="transmembrane region" description="Helical" evidence="8">
    <location>
        <begin position="195"/>
        <end position="215"/>
    </location>
</feature>
<dbReference type="PANTHER" id="PTHR30472:SF23">
    <property type="entry name" value="IRON-UPTAKE SYSTEM PERMEASE PROTEIN FEUC"/>
    <property type="match status" value="1"/>
</dbReference>
<evidence type="ECO:0000256" key="6">
    <source>
        <dbReference type="ARBA" id="ARBA00022989"/>
    </source>
</evidence>
<evidence type="ECO:0000313" key="9">
    <source>
        <dbReference type="EMBL" id="QOY26515.1"/>
    </source>
</evidence>
<name>A0A7W4LXN4_BACVE</name>
<reference evidence="10" key="1">
    <citation type="submission" date="2020-10" db="EMBL/GenBank/DDBJ databases">
        <title>Complete genome sequence of Bacillus velezensis NST6.</title>
        <authorList>
            <person name="Choi J."/>
        </authorList>
    </citation>
    <scope>NUCLEOTIDE SEQUENCE [LARGE SCALE GENOMIC DNA]</scope>
    <source>
        <strain evidence="10">NST6</strain>
    </source>
</reference>
<dbReference type="SUPFAM" id="SSF81345">
    <property type="entry name" value="ABC transporter involved in vitamin B12 uptake, BtuC"/>
    <property type="match status" value="1"/>
</dbReference>
<feature type="transmembrane region" description="Helical" evidence="8">
    <location>
        <begin position="121"/>
        <end position="142"/>
    </location>
</feature>
<keyword evidence="3" id="KW-0813">Transport</keyword>
<feature type="transmembrane region" description="Helical" evidence="8">
    <location>
        <begin position="6"/>
        <end position="24"/>
    </location>
</feature>
<dbReference type="FunFam" id="1.10.3470.10:FF:000001">
    <property type="entry name" value="Vitamin B12 ABC transporter permease BtuC"/>
    <property type="match status" value="1"/>
</dbReference>
<evidence type="ECO:0000256" key="2">
    <source>
        <dbReference type="ARBA" id="ARBA00007935"/>
    </source>
</evidence>
<organism evidence="9 10">
    <name type="scientific">Bacillus velezensis</name>
    <dbReference type="NCBI Taxonomy" id="492670"/>
    <lineage>
        <taxon>Bacteria</taxon>
        <taxon>Bacillati</taxon>
        <taxon>Bacillota</taxon>
        <taxon>Bacilli</taxon>
        <taxon>Bacillales</taxon>
        <taxon>Bacillaceae</taxon>
        <taxon>Bacillus</taxon>
        <taxon>Bacillus amyloliquefaciens group</taxon>
    </lineage>
</organism>
<evidence type="ECO:0000313" key="10">
    <source>
        <dbReference type="Proteomes" id="UP000587477"/>
    </source>
</evidence>
<keyword evidence="6 8" id="KW-1133">Transmembrane helix</keyword>
<evidence type="ECO:0000256" key="3">
    <source>
        <dbReference type="ARBA" id="ARBA00022448"/>
    </source>
</evidence>
<dbReference type="GO" id="GO:0005886">
    <property type="term" value="C:plasma membrane"/>
    <property type="evidence" value="ECO:0007669"/>
    <property type="project" value="UniProtKB-SubCell"/>
</dbReference>
<comment type="similarity">
    <text evidence="2">Belongs to the binding-protein-dependent transport system permease family. FecCD subfamily.</text>
</comment>
<gene>
    <name evidence="9" type="primary">feuC_1</name>
    <name evidence="9" type="ORF">BACVE_001483</name>
</gene>
<keyword evidence="7 8" id="KW-0472">Membrane</keyword>
<protein>
    <submittedName>
        <fullName evidence="9">Iron-uptake system permease protein FeuC</fullName>
    </submittedName>
</protein>
<evidence type="ECO:0000256" key="5">
    <source>
        <dbReference type="ARBA" id="ARBA00022692"/>
    </source>
</evidence>
<keyword evidence="5 8" id="KW-0812">Transmembrane</keyword>
<dbReference type="Proteomes" id="UP000587477">
    <property type="component" value="Chromosome"/>
</dbReference>
<dbReference type="GO" id="GO:0022857">
    <property type="term" value="F:transmembrane transporter activity"/>
    <property type="evidence" value="ECO:0007669"/>
    <property type="project" value="InterPro"/>
</dbReference>